<protein>
    <submittedName>
        <fullName evidence="1">Uncharacterized protein</fullName>
    </submittedName>
</protein>
<accession>A0A517W687</accession>
<organism evidence="1 2">
    <name type="scientific">Gimesia chilikensis</name>
    <dbReference type="NCBI Taxonomy" id="2605989"/>
    <lineage>
        <taxon>Bacteria</taxon>
        <taxon>Pseudomonadati</taxon>
        <taxon>Planctomycetota</taxon>
        <taxon>Planctomycetia</taxon>
        <taxon>Planctomycetales</taxon>
        <taxon>Planctomycetaceae</taxon>
        <taxon>Gimesia</taxon>
    </lineage>
</organism>
<gene>
    <name evidence="1" type="ORF">V6x_04370</name>
</gene>
<sequence>MGWICSDITYFNNCVNLNSIVFSQIIQTVSGLDASECECAGAANMAADLNHARLSGSKPDMSIFGCNSLSVDIFCS</sequence>
<name>A0A517W687_9PLAN</name>
<dbReference type="AlphaFoldDB" id="A0A517W687"/>
<reference evidence="1 2" key="1">
    <citation type="submission" date="2019-02" db="EMBL/GenBank/DDBJ databases">
        <title>Deep-cultivation of Planctomycetes and their phenomic and genomic characterization uncovers novel biology.</title>
        <authorList>
            <person name="Wiegand S."/>
            <person name="Jogler M."/>
            <person name="Boedeker C."/>
            <person name="Pinto D."/>
            <person name="Vollmers J."/>
            <person name="Rivas-Marin E."/>
            <person name="Kohn T."/>
            <person name="Peeters S.H."/>
            <person name="Heuer A."/>
            <person name="Rast P."/>
            <person name="Oberbeckmann S."/>
            <person name="Bunk B."/>
            <person name="Jeske O."/>
            <person name="Meyerdierks A."/>
            <person name="Storesund J.E."/>
            <person name="Kallscheuer N."/>
            <person name="Luecker S."/>
            <person name="Lage O.M."/>
            <person name="Pohl T."/>
            <person name="Merkel B.J."/>
            <person name="Hornburger P."/>
            <person name="Mueller R.-W."/>
            <person name="Bruemmer F."/>
            <person name="Labrenz M."/>
            <person name="Spormann A.M."/>
            <person name="Op den Camp H."/>
            <person name="Overmann J."/>
            <person name="Amann R."/>
            <person name="Jetten M.S.M."/>
            <person name="Mascher T."/>
            <person name="Medema M.H."/>
            <person name="Devos D.P."/>
            <person name="Kaster A.-K."/>
            <person name="Ovreas L."/>
            <person name="Rohde M."/>
            <person name="Galperin M.Y."/>
            <person name="Jogler C."/>
        </authorList>
    </citation>
    <scope>NUCLEOTIDE SEQUENCE [LARGE SCALE GENOMIC DNA]</scope>
    <source>
        <strain evidence="1 2">V6</strain>
    </source>
</reference>
<dbReference type="Proteomes" id="UP000320722">
    <property type="component" value="Chromosome"/>
</dbReference>
<evidence type="ECO:0000313" key="2">
    <source>
        <dbReference type="Proteomes" id="UP000320722"/>
    </source>
</evidence>
<evidence type="ECO:0000313" key="1">
    <source>
        <dbReference type="EMBL" id="QDU00761.1"/>
    </source>
</evidence>
<dbReference type="EMBL" id="CP036347">
    <property type="protein sequence ID" value="QDU00761.1"/>
    <property type="molecule type" value="Genomic_DNA"/>
</dbReference>
<proteinExistence type="predicted"/>